<evidence type="ECO:0008006" key="2">
    <source>
        <dbReference type="Google" id="ProtNLM"/>
    </source>
</evidence>
<proteinExistence type="predicted"/>
<sequence>MINYKIILISFIFIISCASNGGERRPSRPRNFISQEELKEIPSALTAADIISIARPGWLRGKGLTISVYLNGVQMGGIEQLDNIPSLSIKELKWLSSSESAILYGTGAGMGGAIDIKTR</sequence>
<evidence type="ECO:0000313" key="1">
    <source>
        <dbReference type="EMBL" id="SVB16044.1"/>
    </source>
</evidence>
<protein>
    <recommendedName>
        <fullName evidence="2">TonB-dependent receptor plug domain-containing protein</fullName>
    </recommendedName>
</protein>
<dbReference type="PROSITE" id="PS51257">
    <property type="entry name" value="PROKAR_LIPOPROTEIN"/>
    <property type="match status" value="1"/>
</dbReference>
<gene>
    <name evidence="1" type="ORF">METZ01_LOCUS168898</name>
</gene>
<dbReference type="AlphaFoldDB" id="A0A382BQV6"/>
<reference evidence="1" key="1">
    <citation type="submission" date="2018-05" db="EMBL/GenBank/DDBJ databases">
        <authorList>
            <person name="Lanie J.A."/>
            <person name="Ng W.-L."/>
            <person name="Kazmierczak K.M."/>
            <person name="Andrzejewski T.M."/>
            <person name="Davidsen T.M."/>
            <person name="Wayne K.J."/>
            <person name="Tettelin H."/>
            <person name="Glass J.I."/>
            <person name="Rusch D."/>
            <person name="Podicherti R."/>
            <person name="Tsui H.-C.T."/>
            <person name="Winkler M.E."/>
        </authorList>
    </citation>
    <scope>NUCLEOTIDE SEQUENCE</scope>
</reference>
<name>A0A382BQV6_9ZZZZ</name>
<accession>A0A382BQV6</accession>
<organism evidence="1">
    <name type="scientific">marine metagenome</name>
    <dbReference type="NCBI Taxonomy" id="408172"/>
    <lineage>
        <taxon>unclassified sequences</taxon>
        <taxon>metagenomes</taxon>
        <taxon>ecological metagenomes</taxon>
    </lineage>
</organism>
<dbReference type="EMBL" id="UINC01030901">
    <property type="protein sequence ID" value="SVB16044.1"/>
    <property type="molecule type" value="Genomic_DNA"/>
</dbReference>